<gene>
    <name evidence="8" type="ORF">C8N35_11338</name>
</gene>
<comment type="caution">
    <text evidence="8">The sequence shown here is derived from an EMBL/GenBank/DDBJ whole genome shotgun (WGS) entry which is preliminary data.</text>
</comment>
<evidence type="ECO:0000313" key="9">
    <source>
        <dbReference type="Proteomes" id="UP000244081"/>
    </source>
</evidence>
<reference evidence="8 9" key="1">
    <citation type="submission" date="2018-04" db="EMBL/GenBank/DDBJ databases">
        <title>Genomic Encyclopedia of Archaeal and Bacterial Type Strains, Phase II (KMG-II): from individual species to whole genera.</title>
        <authorList>
            <person name="Goeker M."/>
        </authorList>
    </citation>
    <scope>NUCLEOTIDE SEQUENCE [LARGE SCALE GENOMIC DNA]</scope>
    <source>
        <strain evidence="8 9">DSM 23382</strain>
    </source>
</reference>
<keyword evidence="8" id="KW-0969">Cilium</keyword>
<evidence type="ECO:0000256" key="3">
    <source>
        <dbReference type="ARBA" id="ARBA00022795"/>
    </source>
</evidence>
<organism evidence="8 9">
    <name type="scientific">Breoghania corrubedonensis</name>
    <dbReference type="NCBI Taxonomy" id="665038"/>
    <lineage>
        <taxon>Bacteria</taxon>
        <taxon>Pseudomonadati</taxon>
        <taxon>Pseudomonadota</taxon>
        <taxon>Alphaproteobacteria</taxon>
        <taxon>Hyphomicrobiales</taxon>
        <taxon>Stappiaceae</taxon>
        <taxon>Breoghania</taxon>
    </lineage>
</organism>
<accession>A0A2T5UU41</accession>
<comment type="function">
    <text evidence="4 5">Required for flagellar hook formation. May act as a scaffolding protein.</text>
</comment>
<evidence type="ECO:0000259" key="6">
    <source>
        <dbReference type="Pfam" id="PF13860"/>
    </source>
</evidence>
<evidence type="ECO:0000256" key="1">
    <source>
        <dbReference type="ARBA" id="ARBA00010577"/>
    </source>
</evidence>
<dbReference type="Gene3D" id="2.30.30.910">
    <property type="match status" value="1"/>
</dbReference>
<dbReference type="Proteomes" id="UP000244081">
    <property type="component" value="Unassembled WGS sequence"/>
</dbReference>
<evidence type="ECO:0000256" key="5">
    <source>
        <dbReference type="RuleBase" id="RU362076"/>
    </source>
</evidence>
<dbReference type="AlphaFoldDB" id="A0A2T5UU41"/>
<comment type="similarity">
    <text evidence="1 5">Belongs to the FlgD family.</text>
</comment>
<dbReference type="OrthoDB" id="9785233at2"/>
<feature type="domain" description="FlgD Tudor-like" evidence="7">
    <location>
        <begin position="82"/>
        <end position="214"/>
    </location>
</feature>
<dbReference type="Gene3D" id="2.60.40.4070">
    <property type="match status" value="1"/>
</dbReference>
<evidence type="ECO:0000256" key="2">
    <source>
        <dbReference type="ARBA" id="ARBA00016013"/>
    </source>
</evidence>
<dbReference type="InterPro" id="IPR025963">
    <property type="entry name" value="FLgD_Tudor"/>
</dbReference>
<name>A0A2T5UU41_9HYPH</name>
<evidence type="ECO:0000259" key="7">
    <source>
        <dbReference type="Pfam" id="PF13861"/>
    </source>
</evidence>
<protein>
    <recommendedName>
        <fullName evidence="2 5">Basal-body rod modification protein FlgD</fullName>
    </recommendedName>
</protein>
<sequence length="220" mass="23076">MVDSITGSSSAGSSAASNSTNALSSNYEMFLSLLTAQLKVQDPLDPLKAEDFTNQLVQYSSVEQQIKLNSSMDTLIDKVSSSNATNLVGYIGQRVTATGDQSVLIDGYATWEFDASKSAEDAEITIRNSMGAIVYSHTADISKGKGAYVWDGRTNSGTTAPDGAYSIEFSAKDANGKKIDIETEATGIVDGIDFSGSEPVLKMGDVAIPLSSVTSVSANL</sequence>
<dbReference type="RefSeq" id="WP_107991868.1">
    <property type="nucleotide sequence ID" value="NZ_QAYG01000013.1"/>
</dbReference>
<keyword evidence="8" id="KW-0282">Flagellum</keyword>
<keyword evidence="9" id="KW-1185">Reference proteome</keyword>
<dbReference type="EMBL" id="QAYG01000013">
    <property type="protein sequence ID" value="PTW54998.1"/>
    <property type="molecule type" value="Genomic_DNA"/>
</dbReference>
<evidence type="ECO:0000256" key="4">
    <source>
        <dbReference type="ARBA" id="ARBA00024746"/>
    </source>
</evidence>
<dbReference type="GO" id="GO:0044781">
    <property type="term" value="P:bacterial-type flagellum organization"/>
    <property type="evidence" value="ECO:0007669"/>
    <property type="project" value="UniProtKB-UniRule"/>
</dbReference>
<dbReference type="InterPro" id="IPR025965">
    <property type="entry name" value="FlgD/Vpr_Ig-like"/>
</dbReference>
<keyword evidence="3 5" id="KW-1005">Bacterial flagellum biogenesis</keyword>
<dbReference type="InterPro" id="IPR005648">
    <property type="entry name" value="FlgD"/>
</dbReference>
<evidence type="ECO:0000313" key="8">
    <source>
        <dbReference type="EMBL" id="PTW54998.1"/>
    </source>
</evidence>
<feature type="domain" description="FlgD/Vpr Ig-like" evidence="6">
    <location>
        <begin position="108"/>
        <end position="173"/>
    </location>
</feature>
<dbReference type="Pfam" id="PF03963">
    <property type="entry name" value="FlgD"/>
    <property type="match status" value="1"/>
</dbReference>
<keyword evidence="8" id="KW-0966">Cell projection</keyword>
<dbReference type="Pfam" id="PF13861">
    <property type="entry name" value="FLgD_tudor"/>
    <property type="match status" value="1"/>
</dbReference>
<proteinExistence type="inferred from homology"/>
<dbReference type="Pfam" id="PF13860">
    <property type="entry name" value="FlgD_ig"/>
    <property type="match status" value="1"/>
</dbReference>